<name>A0ABY8VJT2_9CORY</name>
<keyword evidence="3" id="KW-1185">Reference proteome</keyword>
<evidence type="ECO:0000256" key="1">
    <source>
        <dbReference type="SAM" id="Phobius"/>
    </source>
</evidence>
<sequence length="114" mass="11957">MMQQNSVAPWALALSLVSLGLALSLVGTLFALPVALVSLILGVVAVVRSRRIPGPLARTGSSVTAIICSLIALVISALLWAVVLYYLGMTELPECWGSDPVARQECIDAIRGTP</sequence>
<evidence type="ECO:0000313" key="2">
    <source>
        <dbReference type="EMBL" id="WIM69896.1"/>
    </source>
</evidence>
<accession>A0ABY8VJT2</accession>
<evidence type="ECO:0000313" key="3">
    <source>
        <dbReference type="Proteomes" id="UP001238805"/>
    </source>
</evidence>
<keyword evidence="1" id="KW-1133">Transmembrane helix</keyword>
<proteinExistence type="predicted"/>
<dbReference type="RefSeq" id="WP_284874489.1">
    <property type="nucleotide sequence ID" value="NZ_CP126970.1"/>
</dbReference>
<keyword evidence="1" id="KW-0812">Transmembrane</keyword>
<reference evidence="2 3" key="1">
    <citation type="submission" date="2023-05" db="EMBL/GenBank/DDBJ databases">
        <title>Corynebacterium suedekumii sp. nov. and Corynebacterium breve sp. nov. isolated from raw cow's milk.</title>
        <authorList>
            <person name="Baer M.K."/>
            <person name="Mehl L."/>
            <person name="Hellmuth R."/>
            <person name="Marke G."/>
            <person name="Lipski A."/>
        </authorList>
    </citation>
    <scope>NUCLEOTIDE SEQUENCE [LARGE SCALE GENOMIC DNA]</scope>
    <source>
        <strain evidence="2 3">LM112</strain>
    </source>
</reference>
<keyword evidence="1" id="KW-0472">Membrane</keyword>
<protein>
    <recommendedName>
        <fullName evidence="4">DUF4190 domain-containing protein</fullName>
    </recommendedName>
</protein>
<dbReference type="EMBL" id="CP126970">
    <property type="protein sequence ID" value="WIM69896.1"/>
    <property type="molecule type" value="Genomic_DNA"/>
</dbReference>
<feature type="transmembrane region" description="Helical" evidence="1">
    <location>
        <begin position="62"/>
        <end position="87"/>
    </location>
</feature>
<feature type="transmembrane region" description="Helical" evidence="1">
    <location>
        <begin position="32"/>
        <end position="50"/>
    </location>
</feature>
<evidence type="ECO:0008006" key="4">
    <source>
        <dbReference type="Google" id="ProtNLM"/>
    </source>
</evidence>
<organism evidence="2 3">
    <name type="scientific">Corynebacterium suedekumii</name>
    <dbReference type="NCBI Taxonomy" id="3049801"/>
    <lineage>
        <taxon>Bacteria</taxon>
        <taxon>Bacillati</taxon>
        <taxon>Actinomycetota</taxon>
        <taxon>Actinomycetes</taxon>
        <taxon>Mycobacteriales</taxon>
        <taxon>Corynebacteriaceae</taxon>
        <taxon>Corynebacterium</taxon>
    </lineage>
</organism>
<gene>
    <name evidence="2" type="ORF">QP029_11925</name>
</gene>
<dbReference type="Proteomes" id="UP001238805">
    <property type="component" value="Chromosome"/>
</dbReference>